<dbReference type="SUPFAM" id="SSF69322">
    <property type="entry name" value="Tricorn protease domain 2"/>
    <property type="match status" value="1"/>
</dbReference>
<keyword evidence="2" id="KW-0378">Hydrolase</keyword>
<keyword evidence="3" id="KW-1185">Reference proteome</keyword>
<organism evidence="2 3">
    <name type="scientific">Branchiibius hedensis</name>
    <dbReference type="NCBI Taxonomy" id="672460"/>
    <lineage>
        <taxon>Bacteria</taxon>
        <taxon>Bacillati</taxon>
        <taxon>Actinomycetota</taxon>
        <taxon>Actinomycetes</taxon>
        <taxon>Micrococcales</taxon>
        <taxon>Dermacoccaceae</taxon>
        <taxon>Branchiibius</taxon>
    </lineage>
</organism>
<dbReference type="AlphaFoldDB" id="A0A2Y8ZS86"/>
<name>A0A2Y8ZS86_9MICO</name>
<dbReference type="InterPro" id="IPR001375">
    <property type="entry name" value="Peptidase_S9_cat"/>
</dbReference>
<reference evidence="3" key="1">
    <citation type="submission" date="2016-10" db="EMBL/GenBank/DDBJ databases">
        <authorList>
            <person name="Varghese N."/>
            <person name="Submissions S."/>
        </authorList>
    </citation>
    <scope>NUCLEOTIDE SEQUENCE [LARGE SCALE GENOMIC DNA]</scope>
    <source>
        <strain evidence="3">DSM 22951</strain>
    </source>
</reference>
<dbReference type="RefSeq" id="WP_109683574.1">
    <property type="nucleotide sequence ID" value="NZ_QGDN01000001.1"/>
</dbReference>
<proteinExistence type="predicted"/>
<feature type="domain" description="Peptidase S9 prolyl oligopeptidase catalytic" evidence="1">
    <location>
        <begin position="419"/>
        <end position="625"/>
    </location>
</feature>
<dbReference type="Pfam" id="PF00326">
    <property type="entry name" value="Peptidase_S9"/>
    <property type="match status" value="1"/>
</dbReference>
<dbReference type="InterPro" id="IPR029058">
    <property type="entry name" value="AB_hydrolase_fold"/>
</dbReference>
<protein>
    <submittedName>
        <fullName evidence="2">Dipeptidyl aminopeptidase/acylaminoacyl peptidase</fullName>
    </submittedName>
</protein>
<dbReference type="OrthoDB" id="128799at2"/>
<dbReference type="InterPro" id="IPR050585">
    <property type="entry name" value="Xaa-Pro_dipeptidyl-ppase/CocE"/>
</dbReference>
<dbReference type="GO" id="GO:0006508">
    <property type="term" value="P:proteolysis"/>
    <property type="evidence" value="ECO:0007669"/>
    <property type="project" value="InterPro"/>
</dbReference>
<keyword evidence="2" id="KW-0031">Aminopeptidase</keyword>
<dbReference type="EMBL" id="UESZ01000001">
    <property type="protein sequence ID" value="SSA32787.1"/>
    <property type="molecule type" value="Genomic_DNA"/>
</dbReference>
<evidence type="ECO:0000313" key="2">
    <source>
        <dbReference type="EMBL" id="SSA32787.1"/>
    </source>
</evidence>
<dbReference type="Proteomes" id="UP000250028">
    <property type="component" value="Unassembled WGS sequence"/>
</dbReference>
<accession>A0A2Y8ZS86</accession>
<gene>
    <name evidence="2" type="ORF">SAMN04489750_0051</name>
</gene>
<dbReference type="Gene3D" id="3.40.50.1820">
    <property type="entry name" value="alpha/beta hydrolase"/>
    <property type="match status" value="1"/>
</dbReference>
<dbReference type="SUPFAM" id="SSF53474">
    <property type="entry name" value="alpha/beta-Hydrolases"/>
    <property type="match status" value="1"/>
</dbReference>
<dbReference type="GO" id="GO:0008236">
    <property type="term" value="F:serine-type peptidase activity"/>
    <property type="evidence" value="ECO:0007669"/>
    <property type="project" value="InterPro"/>
</dbReference>
<sequence>MPTAPYGSWESIVTTSMLTSQGVGLSNPILDRETLYWLESRPSEGGRVGLWRRSPEGAPELVVPAPYNVRTRVHEYGGGAYAVRLGVVVFSDFTSGRVYRVTDDGPVPLTPASSDVRYADLRVHAGRGLVLAVRETHSPSAEPVNEIVALRLDEEGPGAVLVSGADFYSDPQLSADCELAWTQWDHPAMPWDATLIQRGVLGEDLTVSDVAPVAGGPGESALHPRWAPGGDLIFVSDRTGWWNLYAQRGSTVTALHPDEAEYAGPQWVFGLSPYVVLSTTHLLVTRTTNESTSIAMLDRVTGELTTVLPAGGTASLTSWSGTAAAIIDPPDGPRSVATIGLESGQWTTERSASSVTLPPEWVSLPQPVSWASTVASAPGDVHGWYYPPTNPSFSAPDGSRPPLIVESHGGPTSSASTGFSLSVQYWTSRGFAVLDVDYRGSSGYGRAYRDALQGNWGVLDVADCAAGALAMAAAGRADPARLIVRGGSAGGYTTLQSLVATTTFSAGVSYYGIGDLEMLARDTHKFESRYMDGLIGPYPAAAQTYRDRSPIHHLDRLSAPMLLLQGADDKVVPPNQAQEMAAAVRAKGLPVALIVFEGEGHGFRRADTITAATEAELSFYGRVFGFTPADSLPPIQIDNL</sequence>
<keyword evidence="2" id="KW-0645">Protease</keyword>
<dbReference type="GO" id="GO:0004177">
    <property type="term" value="F:aminopeptidase activity"/>
    <property type="evidence" value="ECO:0007669"/>
    <property type="project" value="UniProtKB-KW"/>
</dbReference>
<dbReference type="PANTHER" id="PTHR43056:SF5">
    <property type="entry name" value="PEPTIDASE S9 PROLYL OLIGOPEPTIDASE CATALYTIC DOMAIN-CONTAINING PROTEIN"/>
    <property type="match status" value="1"/>
</dbReference>
<evidence type="ECO:0000259" key="1">
    <source>
        <dbReference type="Pfam" id="PF00326"/>
    </source>
</evidence>
<dbReference type="PANTHER" id="PTHR43056">
    <property type="entry name" value="PEPTIDASE S9 PROLYL OLIGOPEPTIDASE"/>
    <property type="match status" value="1"/>
</dbReference>
<evidence type="ECO:0000313" key="3">
    <source>
        <dbReference type="Proteomes" id="UP000250028"/>
    </source>
</evidence>